<feature type="region of interest" description="Disordered" evidence="1">
    <location>
        <begin position="31"/>
        <end position="85"/>
    </location>
</feature>
<feature type="compositionally biased region" description="Low complexity" evidence="1">
    <location>
        <begin position="63"/>
        <end position="74"/>
    </location>
</feature>
<keyword evidence="3" id="KW-1185">Reference proteome</keyword>
<dbReference type="RefSeq" id="WP_206610211.1">
    <property type="nucleotide sequence ID" value="NZ_QWGR01000256.1"/>
</dbReference>
<feature type="non-terminal residue" evidence="2">
    <location>
        <position position="1"/>
    </location>
</feature>
<sequence length="85" mass="9084">TVAGAADTNKEQIAQAVRWGSVAVELFKKNSPAPASTGAQPTTATTVVEKKPRRRFRKKDETPVTPEVVSVPDVASIPDNLKGDR</sequence>
<protein>
    <submittedName>
        <fullName evidence="2">DUF948 domain-containing protein</fullName>
    </submittedName>
</protein>
<gene>
    <name evidence="2" type="ORF">D1614_24940</name>
</gene>
<comment type="caution">
    <text evidence="2">The sequence shown here is derived from an EMBL/GenBank/DDBJ whole genome shotgun (WGS) entry which is preliminary data.</text>
</comment>
<evidence type="ECO:0000313" key="2">
    <source>
        <dbReference type="EMBL" id="RIJ43641.1"/>
    </source>
</evidence>
<organism evidence="2 3">
    <name type="scientific">Maribellus luteus</name>
    <dbReference type="NCBI Taxonomy" id="2305463"/>
    <lineage>
        <taxon>Bacteria</taxon>
        <taxon>Pseudomonadati</taxon>
        <taxon>Bacteroidota</taxon>
        <taxon>Bacteroidia</taxon>
        <taxon>Marinilabiliales</taxon>
        <taxon>Prolixibacteraceae</taxon>
        <taxon>Maribellus</taxon>
    </lineage>
</organism>
<accession>A0A399SLM3</accession>
<dbReference type="Proteomes" id="UP000265926">
    <property type="component" value="Unassembled WGS sequence"/>
</dbReference>
<feature type="compositionally biased region" description="Polar residues" evidence="1">
    <location>
        <begin position="33"/>
        <end position="46"/>
    </location>
</feature>
<name>A0A399SLM3_9BACT</name>
<reference evidence="2 3" key="1">
    <citation type="submission" date="2018-08" db="EMBL/GenBank/DDBJ databases">
        <title>Pallidiluteibacterium maritimus gen. nov., sp. nov., isolated from coastal sediment.</title>
        <authorList>
            <person name="Zhou L.Y."/>
        </authorList>
    </citation>
    <scope>NUCLEOTIDE SEQUENCE [LARGE SCALE GENOMIC DNA]</scope>
    <source>
        <strain evidence="2 3">XSD2</strain>
    </source>
</reference>
<dbReference type="AlphaFoldDB" id="A0A399SLM3"/>
<proteinExistence type="predicted"/>
<evidence type="ECO:0000313" key="3">
    <source>
        <dbReference type="Proteomes" id="UP000265926"/>
    </source>
</evidence>
<dbReference type="EMBL" id="QWGR01000256">
    <property type="protein sequence ID" value="RIJ43641.1"/>
    <property type="molecule type" value="Genomic_DNA"/>
</dbReference>
<evidence type="ECO:0000256" key="1">
    <source>
        <dbReference type="SAM" id="MobiDB-lite"/>
    </source>
</evidence>